<protein>
    <submittedName>
        <fullName evidence="1">U-box domain-containing protein 56</fullName>
    </submittedName>
</protein>
<sequence>MFDQDIYEALEMEFVRNHIKEDVDEVLLDLAEALADRGIMDKELVLTESYGKTQIQVTGICTEEEGEVNVLVKQVQIGKKEFEIDDYFL</sequence>
<dbReference type="EMBL" id="JPME01000008">
    <property type="protein sequence ID" value="KEZ90867.1"/>
    <property type="molecule type" value="Genomic_DNA"/>
</dbReference>
<evidence type="ECO:0000313" key="2">
    <source>
        <dbReference type="Proteomes" id="UP000028525"/>
    </source>
</evidence>
<proteinExistence type="predicted"/>
<dbReference type="RefSeq" id="WP_038278827.1">
    <property type="nucleotide sequence ID" value="NZ_JPME01000008.1"/>
</dbReference>
<reference evidence="1 2" key="1">
    <citation type="submission" date="2014-07" db="EMBL/GenBank/DDBJ databases">
        <title>Draft genome of Clostridium celerecrescens 152B isolated from sediments associated with methane hydrate from Krishna Godavari basin.</title>
        <authorList>
            <person name="Honkalas V.S."/>
            <person name="Dabir A.P."/>
            <person name="Arora P."/>
            <person name="Dhakephalkar P.K."/>
        </authorList>
    </citation>
    <scope>NUCLEOTIDE SEQUENCE [LARGE SCALE GENOMIC DNA]</scope>
    <source>
        <strain evidence="1 2">152B</strain>
    </source>
</reference>
<accession>A0A084JPI3</accession>
<evidence type="ECO:0000313" key="1">
    <source>
        <dbReference type="EMBL" id="KEZ90867.1"/>
    </source>
</evidence>
<organism evidence="1 2">
    <name type="scientific">Lacrimispora celerecrescens</name>
    <dbReference type="NCBI Taxonomy" id="29354"/>
    <lineage>
        <taxon>Bacteria</taxon>
        <taxon>Bacillati</taxon>
        <taxon>Bacillota</taxon>
        <taxon>Clostridia</taxon>
        <taxon>Lachnospirales</taxon>
        <taxon>Lachnospiraceae</taxon>
        <taxon>Lacrimispora</taxon>
    </lineage>
</organism>
<keyword evidence="2" id="KW-1185">Reference proteome</keyword>
<dbReference type="OrthoDB" id="1913678at2"/>
<gene>
    <name evidence="1" type="ORF">IO98_05615</name>
</gene>
<name>A0A084JPI3_9FIRM</name>
<dbReference type="AlphaFoldDB" id="A0A084JPI3"/>
<dbReference type="STRING" id="29354.IO98_05615"/>
<dbReference type="Proteomes" id="UP000028525">
    <property type="component" value="Unassembled WGS sequence"/>
</dbReference>
<comment type="caution">
    <text evidence="1">The sequence shown here is derived from an EMBL/GenBank/DDBJ whole genome shotgun (WGS) entry which is preliminary data.</text>
</comment>